<accession>A0A8H7V242</accession>
<dbReference type="OrthoDB" id="196717at2759"/>
<feature type="transmembrane region" description="Helical" evidence="6">
    <location>
        <begin position="327"/>
        <end position="346"/>
    </location>
</feature>
<dbReference type="AlphaFoldDB" id="A0A8H7V242"/>
<feature type="transmembrane region" description="Helical" evidence="6">
    <location>
        <begin position="145"/>
        <end position="163"/>
    </location>
</feature>
<dbReference type="InterPro" id="IPR014472">
    <property type="entry name" value="CHOPT"/>
</dbReference>
<evidence type="ECO:0000313" key="8">
    <source>
        <dbReference type="Proteomes" id="UP000603453"/>
    </source>
</evidence>
<keyword evidence="4 6" id="KW-0472">Membrane</keyword>
<comment type="similarity">
    <text evidence="2 5">Belongs to the CDP-alcohol phosphatidyltransferase class-I family.</text>
</comment>
<dbReference type="EMBL" id="JAEPRD010000107">
    <property type="protein sequence ID" value="KAG2198654.1"/>
    <property type="molecule type" value="Genomic_DNA"/>
</dbReference>
<evidence type="ECO:0000256" key="1">
    <source>
        <dbReference type="ARBA" id="ARBA00004370"/>
    </source>
</evidence>
<feature type="transmembrane region" description="Helical" evidence="6">
    <location>
        <begin position="267"/>
        <end position="288"/>
    </location>
</feature>
<dbReference type="InterPro" id="IPR048254">
    <property type="entry name" value="CDP_ALCOHOL_P_TRANSF_CS"/>
</dbReference>
<comment type="subcellular location">
    <subcellularLocation>
        <location evidence="1">Membrane</location>
    </subcellularLocation>
</comment>
<sequence>KKKKMTKYIPEESLNGLHLYKYGGVDKSLVSRYILGPYWTNLVKIFPLWMAPNMITLLGLLTVGINIITLFYYTSTLGECPNWVYSTFGIGLFIYQSLDAIDGKQARRTQTSGPLGELFDHGCDALNTTLGALTWASSTYLGQSWWTVISCAASLGNFYLSTWEEYHTGILYLGHFSGPVEGVLMLCGVHMISGYFGPAVWMIRVNELFPSSIFELNEVTQLIGSLQLNHVLIVLGGSVTFINIVTALYNVIHVKLQPTEMSKKDGSIVKATLGLAPFINMCFWTYKWMRIWPDIVTDHLAVFIFFFGLIFGHQVGLMITAHVSKLSFPYINIPVNALLISGYLIAKSESFIEEFIPVDHRFVIKVYVVLAAYVYYDLARGVIQQICTYLDIGCLYIKKKPTAAKSS</sequence>
<feature type="transmembrane region" description="Helical" evidence="6">
    <location>
        <begin position="231"/>
        <end position="252"/>
    </location>
</feature>
<dbReference type="PANTHER" id="PTHR10414">
    <property type="entry name" value="ETHANOLAMINEPHOSPHOTRANSFERASE"/>
    <property type="match status" value="1"/>
</dbReference>
<evidence type="ECO:0000256" key="3">
    <source>
        <dbReference type="ARBA" id="ARBA00022679"/>
    </source>
</evidence>
<evidence type="ECO:0000256" key="4">
    <source>
        <dbReference type="ARBA" id="ARBA00023136"/>
    </source>
</evidence>
<dbReference type="PIRSF" id="PIRSF015665">
    <property type="entry name" value="CHOPT"/>
    <property type="match status" value="1"/>
</dbReference>
<feature type="transmembrane region" description="Helical" evidence="6">
    <location>
        <begin position="54"/>
        <end position="75"/>
    </location>
</feature>
<feature type="transmembrane region" description="Helical" evidence="6">
    <location>
        <begin position="358"/>
        <end position="376"/>
    </location>
</feature>
<dbReference type="GO" id="GO:0016020">
    <property type="term" value="C:membrane"/>
    <property type="evidence" value="ECO:0007669"/>
    <property type="project" value="UniProtKB-SubCell"/>
</dbReference>
<evidence type="ECO:0000256" key="6">
    <source>
        <dbReference type="SAM" id="Phobius"/>
    </source>
</evidence>
<keyword evidence="6" id="KW-1133">Transmembrane helix</keyword>
<feature type="transmembrane region" description="Helical" evidence="6">
    <location>
        <begin position="300"/>
        <end position="321"/>
    </location>
</feature>
<dbReference type="Pfam" id="PF01066">
    <property type="entry name" value="CDP-OH_P_transf"/>
    <property type="match status" value="1"/>
</dbReference>
<evidence type="ECO:0000313" key="7">
    <source>
        <dbReference type="EMBL" id="KAG2198654.1"/>
    </source>
</evidence>
<dbReference type="PROSITE" id="PS00379">
    <property type="entry name" value="CDP_ALCOHOL_P_TRANSF"/>
    <property type="match status" value="1"/>
</dbReference>
<keyword evidence="3 5" id="KW-0808">Transferase</keyword>
<dbReference type="InterPro" id="IPR000462">
    <property type="entry name" value="CDP-OH_P_trans"/>
</dbReference>
<feature type="non-terminal residue" evidence="7">
    <location>
        <position position="1"/>
    </location>
</feature>
<keyword evidence="6" id="KW-0812">Transmembrane</keyword>
<dbReference type="InterPro" id="IPR043130">
    <property type="entry name" value="CDP-OH_PTrfase_TM_dom"/>
</dbReference>
<dbReference type="Proteomes" id="UP000603453">
    <property type="component" value="Unassembled WGS sequence"/>
</dbReference>
<reference evidence="7" key="1">
    <citation type="submission" date="2020-12" db="EMBL/GenBank/DDBJ databases">
        <title>Metabolic potential, ecology and presence of endohyphal bacteria is reflected in genomic diversity of Mucoromycotina.</title>
        <authorList>
            <person name="Muszewska A."/>
            <person name="Okrasinska A."/>
            <person name="Steczkiewicz K."/>
            <person name="Drgas O."/>
            <person name="Orlowska M."/>
            <person name="Perlinska-Lenart U."/>
            <person name="Aleksandrzak-Piekarczyk T."/>
            <person name="Szatraj K."/>
            <person name="Zielenkiewicz U."/>
            <person name="Pilsyk S."/>
            <person name="Malc E."/>
            <person name="Mieczkowski P."/>
            <person name="Kruszewska J.S."/>
            <person name="Biernat P."/>
            <person name="Pawlowska J."/>
        </authorList>
    </citation>
    <scope>NUCLEOTIDE SEQUENCE</scope>
    <source>
        <strain evidence="7">WA0000017839</strain>
    </source>
</reference>
<proteinExistence type="inferred from homology"/>
<dbReference type="Gene3D" id="1.20.120.1760">
    <property type="match status" value="1"/>
</dbReference>
<name>A0A8H7V242_9FUNG</name>
<dbReference type="GO" id="GO:0016780">
    <property type="term" value="F:phosphotransferase activity, for other substituted phosphate groups"/>
    <property type="evidence" value="ECO:0007669"/>
    <property type="project" value="InterPro"/>
</dbReference>
<dbReference type="PANTHER" id="PTHR10414:SF37">
    <property type="entry name" value="BB IN A BOXCAR, ISOFORM C"/>
    <property type="match status" value="1"/>
</dbReference>
<evidence type="ECO:0000256" key="5">
    <source>
        <dbReference type="RuleBase" id="RU003750"/>
    </source>
</evidence>
<keyword evidence="8" id="KW-1185">Reference proteome</keyword>
<comment type="caution">
    <text evidence="7">The sequence shown here is derived from an EMBL/GenBank/DDBJ whole genome shotgun (WGS) entry which is preliminary data.</text>
</comment>
<evidence type="ECO:0000256" key="2">
    <source>
        <dbReference type="ARBA" id="ARBA00010441"/>
    </source>
</evidence>
<protein>
    <recommendedName>
        <fullName evidence="9">Choline/ethanolaminephosphotransferase</fullName>
    </recommendedName>
</protein>
<evidence type="ECO:0008006" key="9">
    <source>
        <dbReference type="Google" id="ProtNLM"/>
    </source>
</evidence>
<gene>
    <name evidence="7" type="ORF">INT47_001793</name>
</gene>
<organism evidence="7 8">
    <name type="scientific">Mucor saturninus</name>
    <dbReference type="NCBI Taxonomy" id="64648"/>
    <lineage>
        <taxon>Eukaryota</taxon>
        <taxon>Fungi</taxon>
        <taxon>Fungi incertae sedis</taxon>
        <taxon>Mucoromycota</taxon>
        <taxon>Mucoromycotina</taxon>
        <taxon>Mucoromycetes</taxon>
        <taxon>Mucorales</taxon>
        <taxon>Mucorineae</taxon>
        <taxon>Mucoraceae</taxon>
        <taxon>Mucor</taxon>
    </lineage>
</organism>
<dbReference type="GO" id="GO:0008654">
    <property type="term" value="P:phospholipid biosynthetic process"/>
    <property type="evidence" value="ECO:0007669"/>
    <property type="project" value="InterPro"/>
</dbReference>